<accession>A0A8J5QZI8</accession>
<evidence type="ECO:0000313" key="2">
    <source>
        <dbReference type="EMBL" id="KAG7666390.1"/>
    </source>
</evidence>
<proteinExistence type="predicted"/>
<sequence>MQILVNEIIQQQRESFNTHGRTELTATVQQSLQQQEQTQKSQKLEVVTGTIPTVKRHVQKVEDLVQQVETNNNEVADQATEGQTKNSAGHAQSFKHVVDMICTFPIQINYLDLKLSCSPVPIQPVSLPPPPPQPPPQPSPCLTRFLIQPWVNFSANHTNHTQHYTKQTSRSPIPASVRQIFFSPRPPKPPSFPSYEDILRARPSTPSHPIHSPYPTHRTTIAPTSRNPPRPIDPSYPIHPFIPSDAPIRRAKPHRDP</sequence>
<dbReference type="Proteomes" id="UP000694255">
    <property type="component" value="Unassembled WGS sequence"/>
</dbReference>
<organism evidence="2 3">
    <name type="scientific">[Candida] subhashii</name>
    <dbReference type="NCBI Taxonomy" id="561895"/>
    <lineage>
        <taxon>Eukaryota</taxon>
        <taxon>Fungi</taxon>
        <taxon>Dikarya</taxon>
        <taxon>Ascomycota</taxon>
        <taxon>Saccharomycotina</taxon>
        <taxon>Pichiomycetes</taxon>
        <taxon>Debaryomycetaceae</taxon>
        <taxon>Spathaspora</taxon>
    </lineage>
</organism>
<dbReference type="EMBL" id="JAGSYN010000007">
    <property type="protein sequence ID" value="KAG7666390.1"/>
    <property type="molecule type" value="Genomic_DNA"/>
</dbReference>
<dbReference type="AlphaFoldDB" id="A0A8J5QZI8"/>
<evidence type="ECO:0000313" key="3">
    <source>
        <dbReference type="Proteomes" id="UP000694255"/>
    </source>
</evidence>
<dbReference type="RefSeq" id="XP_049266618.1">
    <property type="nucleotide sequence ID" value="XM_049410521.1"/>
</dbReference>
<reference evidence="2 3" key="1">
    <citation type="journal article" date="2021" name="DNA Res.">
        <title>Genome analysis of Candida subhashii reveals its hybrid nature and dual mitochondrial genome conformations.</title>
        <authorList>
            <person name="Mixao V."/>
            <person name="Hegedusova E."/>
            <person name="Saus E."/>
            <person name="Pryszcz L.P."/>
            <person name="Cillingova A."/>
            <person name="Nosek J."/>
            <person name="Gabaldon T."/>
        </authorList>
    </citation>
    <scope>NUCLEOTIDE SEQUENCE [LARGE SCALE GENOMIC DNA]</scope>
    <source>
        <strain evidence="2 3">CBS 10753</strain>
    </source>
</reference>
<keyword evidence="3" id="KW-1185">Reference proteome</keyword>
<comment type="caution">
    <text evidence="2">The sequence shown here is derived from an EMBL/GenBank/DDBJ whole genome shotgun (WGS) entry which is preliminary data.</text>
</comment>
<evidence type="ECO:0000256" key="1">
    <source>
        <dbReference type="SAM" id="MobiDB-lite"/>
    </source>
</evidence>
<name>A0A8J5QZI8_9ASCO</name>
<gene>
    <name evidence="2" type="ORF">J8A68_000086</name>
</gene>
<dbReference type="GeneID" id="73466887"/>
<protein>
    <submittedName>
        <fullName evidence="2">Uncharacterized protein</fullName>
    </submittedName>
</protein>
<feature type="region of interest" description="Disordered" evidence="1">
    <location>
        <begin position="180"/>
        <end position="257"/>
    </location>
</feature>